<protein>
    <recommendedName>
        <fullName evidence="2">WLM domain-containing protein</fullName>
    </recommendedName>
</protein>
<evidence type="ECO:0000313" key="4">
    <source>
        <dbReference type="Proteomes" id="UP000243515"/>
    </source>
</evidence>
<dbReference type="InterPro" id="IPR013536">
    <property type="entry name" value="WLM_dom"/>
</dbReference>
<proteinExistence type="predicted"/>
<dbReference type="EMBL" id="NPHW01004410">
    <property type="protein sequence ID" value="OXV07958.1"/>
    <property type="molecule type" value="Genomic_DNA"/>
</dbReference>
<dbReference type="AlphaFoldDB" id="A0A232LV94"/>
<name>A0A232LV94_9EURO</name>
<dbReference type="GO" id="GO:0070628">
    <property type="term" value="F:proteasome binding"/>
    <property type="evidence" value="ECO:0007669"/>
    <property type="project" value="TreeGrafter"/>
</dbReference>
<dbReference type="PANTHER" id="PTHR47795">
    <property type="entry name" value="UBIQUITIN AND WLM DOMAIN-CONTAINING METALLOPROTEASE SPCC1442.07C"/>
    <property type="match status" value="1"/>
</dbReference>
<evidence type="ECO:0000256" key="1">
    <source>
        <dbReference type="SAM" id="MobiDB-lite"/>
    </source>
</evidence>
<comment type="caution">
    <text evidence="3">The sequence shown here is derived from an EMBL/GenBank/DDBJ whole genome shotgun (WGS) entry which is preliminary data.</text>
</comment>
<feature type="compositionally biased region" description="Acidic residues" evidence="1">
    <location>
        <begin position="21"/>
        <end position="31"/>
    </location>
</feature>
<dbReference type="Proteomes" id="UP000243515">
    <property type="component" value="Unassembled WGS sequence"/>
</dbReference>
<dbReference type="InterPro" id="IPR029071">
    <property type="entry name" value="Ubiquitin-like_domsf"/>
</dbReference>
<dbReference type="Gene3D" id="3.10.20.90">
    <property type="entry name" value="Phosphatidylinositol 3-kinase Catalytic Subunit, Chain A, domain 1"/>
    <property type="match status" value="1"/>
</dbReference>
<dbReference type="Pfam" id="PF08325">
    <property type="entry name" value="WLM"/>
    <property type="match status" value="1"/>
</dbReference>
<feature type="region of interest" description="Disordered" evidence="1">
    <location>
        <begin position="123"/>
        <end position="159"/>
    </location>
</feature>
<dbReference type="PANTHER" id="PTHR47795:SF1">
    <property type="entry name" value="DNA-DEPENDENT METALLOPROTEASE WSS1 HOMOLOG 2"/>
    <property type="match status" value="1"/>
</dbReference>
<evidence type="ECO:0000259" key="2">
    <source>
        <dbReference type="PROSITE" id="PS51397"/>
    </source>
</evidence>
<feature type="compositionally biased region" description="Acidic residues" evidence="1">
    <location>
        <begin position="1"/>
        <end position="13"/>
    </location>
</feature>
<dbReference type="OrthoDB" id="49605at2759"/>
<keyword evidence="4" id="KW-1185">Reference proteome</keyword>
<sequence>MSDFENDVPEEDIMVPNQSDDIADDDDDNDTDDITVIVYHHSSPHTFTLPSDSSLQDLSWAISSELRIAPENQKLLITPKPGLQKPPFPTTTRIADSLPLSSPKFKIVLLGSQTGEIEELNSAVSRGRRRLEARSARPPPPSPVVRRRPGGGVHTLSSPSTGTYTFHRLLPLSYLAHSERSLAFLARLRDDPGIRAAMAKHRFSVPVLMEMDPALHTTHESRTLGLNRNKGEAIELRLRTDAYDGYRDYRTIRRTLCHELAHCVHSEHDRAFWDLTKQIETEVERGDWTRGGHSLSREEFYNPDDWERESQRQAGDLVDHGGWNGGEFVLGGGGGGGAAAAESAGLSRREILARAAEDRQRRRREHQSGGQGGGEGDSAQ</sequence>
<gene>
    <name evidence="3" type="ORF">Egran_04281</name>
</gene>
<dbReference type="PROSITE" id="PS51397">
    <property type="entry name" value="WLM"/>
    <property type="match status" value="1"/>
</dbReference>
<feature type="compositionally biased region" description="Gly residues" evidence="1">
    <location>
        <begin position="369"/>
        <end position="380"/>
    </location>
</feature>
<organism evidence="3 4">
    <name type="scientific">Elaphomyces granulatus</name>
    <dbReference type="NCBI Taxonomy" id="519963"/>
    <lineage>
        <taxon>Eukaryota</taxon>
        <taxon>Fungi</taxon>
        <taxon>Dikarya</taxon>
        <taxon>Ascomycota</taxon>
        <taxon>Pezizomycotina</taxon>
        <taxon>Eurotiomycetes</taxon>
        <taxon>Eurotiomycetidae</taxon>
        <taxon>Eurotiales</taxon>
        <taxon>Elaphomycetaceae</taxon>
        <taxon>Elaphomyces</taxon>
    </lineage>
</organism>
<dbReference type="SUPFAM" id="SSF54236">
    <property type="entry name" value="Ubiquitin-like"/>
    <property type="match status" value="1"/>
</dbReference>
<reference evidence="3 4" key="1">
    <citation type="journal article" date="2015" name="Environ. Microbiol.">
        <title>Metagenome sequence of Elaphomyces granulatus from sporocarp tissue reveals Ascomycota ectomycorrhizal fingerprints of genome expansion and a Proteobacteria-rich microbiome.</title>
        <authorList>
            <person name="Quandt C.A."/>
            <person name="Kohler A."/>
            <person name="Hesse C.N."/>
            <person name="Sharpton T.J."/>
            <person name="Martin F."/>
            <person name="Spatafora J.W."/>
        </authorList>
    </citation>
    <scope>NUCLEOTIDE SEQUENCE [LARGE SCALE GENOMIC DNA]</scope>
    <source>
        <strain evidence="3 4">OSC145934</strain>
    </source>
</reference>
<feature type="compositionally biased region" description="Basic and acidic residues" evidence="1">
    <location>
        <begin position="347"/>
        <end position="360"/>
    </location>
</feature>
<accession>A0A232LV94</accession>
<evidence type="ECO:0000313" key="3">
    <source>
        <dbReference type="EMBL" id="OXV07958.1"/>
    </source>
</evidence>
<feature type="domain" description="WLM" evidence="2">
    <location>
        <begin position="157"/>
        <end position="361"/>
    </location>
</feature>
<feature type="region of interest" description="Disordered" evidence="1">
    <location>
        <begin position="334"/>
        <end position="380"/>
    </location>
</feature>
<feature type="region of interest" description="Disordered" evidence="1">
    <location>
        <begin position="1"/>
        <end position="31"/>
    </location>
</feature>